<organism evidence="1 2">
    <name type="scientific">Rhizorhabdus wittichii</name>
    <dbReference type="NCBI Taxonomy" id="160791"/>
    <lineage>
        <taxon>Bacteria</taxon>
        <taxon>Pseudomonadati</taxon>
        <taxon>Pseudomonadota</taxon>
        <taxon>Alphaproteobacteria</taxon>
        <taxon>Sphingomonadales</taxon>
        <taxon>Sphingomonadaceae</taxon>
        <taxon>Rhizorhabdus</taxon>
    </lineage>
</organism>
<sequence>MTRAPIPPAFRAAPFGPIDLYAVQLRIWAAKLIVRARRYPEIFHG</sequence>
<accession>A0A975CYU8</accession>
<dbReference type="EMBL" id="CP059319">
    <property type="protein sequence ID" value="QTH19746.1"/>
    <property type="molecule type" value="Genomic_DNA"/>
</dbReference>
<gene>
    <name evidence="1" type="ORF">HRJ34_15360</name>
</gene>
<proteinExistence type="predicted"/>
<dbReference type="AlphaFoldDB" id="A0A975CYU8"/>
<dbReference type="Proteomes" id="UP000664914">
    <property type="component" value="Chromosome"/>
</dbReference>
<name>A0A975CYU8_9SPHN</name>
<protein>
    <submittedName>
        <fullName evidence="1">Uncharacterized protein</fullName>
    </submittedName>
</protein>
<reference evidence="1" key="2">
    <citation type="submission" date="2021-04" db="EMBL/GenBank/DDBJ databases">
        <title>Isolation and genomic analysis of the ibuprofen-degrading bacterium Sphingomonas strain MPO218.</title>
        <authorList>
            <person name="Aulestia M."/>
            <person name="Flores A."/>
            <person name="Mangas E.L."/>
            <person name="Perez-Pulido A.J."/>
            <person name="Santero E."/>
            <person name="Camacho E.M."/>
        </authorList>
    </citation>
    <scope>NUCLEOTIDE SEQUENCE</scope>
    <source>
        <strain evidence="1">MPO218</strain>
    </source>
</reference>
<evidence type="ECO:0000313" key="2">
    <source>
        <dbReference type="Proteomes" id="UP000664914"/>
    </source>
</evidence>
<reference evidence="1" key="1">
    <citation type="submission" date="2020-07" db="EMBL/GenBank/DDBJ databases">
        <authorList>
            <person name="Camacho E."/>
        </authorList>
    </citation>
    <scope>NUCLEOTIDE SEQUENCE</scope>
    <source>
        <strain evidence="1">MPO218</strain>
    </source>
</reference>
<evidence type="ECO:0000313" key="1">
    <source>
        <dbReference type="EMBL" id="QTH19746.1"/>
    </source>
</evidence>
<dbReference type="RefSeq" id="WP_208631714.1">
    <property type="nucleotide sequence ID" value="NZ_CP059319.1"/>
</dbReference>